<dbReference type="Proteomes" id="UP000607559">
    <property type="component" value="Unassembled WGS sequence"/>
</dbReference>
<dbReference type="EMBL" id="BMJC01000002">
    <property type="protein sequence ID" value="GGA97052.1"/>
    <property type="molecule type" value="Genomic_DNA"/>
</dbReference>
<keyword evidence="1" id="KW-0732">Signal</keyword>
<dbReference type="InterPro" id="IPR017850">
    <property type="entry name" value="Alkaline_phosphatase_core_sf"/>
</dbReference>
<organism evidence="2 3">
    <name type="scientific">Puia dinghuensis</name>
    <dbReference type="NCBI Taxonomy" id="1792502"/>
    <lineage>
        <taxon>Bacteria</taxon>
        <taxon>Pseudomonadati</taxon>
        <taxon>Bacteroidota</taxon>
        <taxon>Chitinophagia</taxon>
        <taxon>Chitinophagales</taxon>
        <taxon>Chitinophagaceae</taxon>
        <taxon>Puia</taxon>
    </lineage>
</organism>
<proteinExistence type="predicted"/>
<name>A0A8J2XSN5_9BACT</name>
<reference evidence="2" key="2">
    <citation type="submission" date="2020-09" db="EMBL/GenBank/DDBJ databases">
        <authorList>
            <person name="Sun Q."/>
            <person name="Zhou Y."/>
        </authorList>
    </citation>
    <scope>NUCLEOTIDE SEQUENCE</scope>
    <source>
        <strain evidence="2">CGMCC 1.15448</strain>
    </source>
</reference>
<dbReference type="PANTHER" id="PTHR10151">
    <property type="entry name" value="ECTONUCLEOTIDE PYROPHOSPHATASE/PHOSPHODIESTERASE"/>
    <property type="match status" value="1"/>
</dbReference>
<sequence length="417" mass="47067">MRFYLLLALFFTTAGLSAQITDSTQKMIPGRSNSPEQEQKPYVIFISADGFRYDLADKYQATRLQALRAKGVQATAMTPSYPSVTFPNHYSLATGLYPSHHGLVDNTFFDMQKGRGYTIRDRAAVEDPYFYGGTPIWVLAEQQQMLTASFFWVGSETAIDDIRPTYYYRFNDRISIDTRLQAVKDWLTLPEAQRPHLITFYLSWVDHAEHLHGPNSAEAEEAVHQVDNAIDRLTRIVDSLHLPVNYVFVSDHGMAQVDTTHGITPPAIDTSKFIVSYGGTMIHLYAKDKKDIAPTYAALKATAKDYYVYLPNETPAYWHYREKDDHYHRIGDVLLVAHFPLIFHSGGHMIAGEHGYDNAIPDMGATFYAWGPAFRQGMAISPFENVNVYPLIAHILGLKITQPIDGSLKVLSNTLSK</sequence>
<dbReference type="AlphaFoldDB" id="A0A8J2XSN5"/>
<protein>
    <submittedName>
        <fullName evidence="2">Alkaline phosphatase family protein</fullName>
    </submittedName>
</protein>
<dbReference type="SUPFAM" id="SSF53649">
    <property type="entry name" value="Alkaline phosphatase-like"/>
    <property type="match status" value="1"/>
</dbReference>
<dbReference type="RefSeq" id="WP_188931174.1">
    <property type="nucleotide sequence ID" value="NZ_BMJC01000002.1"/>
</dbReference>
<gene>
    <name evidence="2" type="ORF">GCM10011511_20450</name>
</gene>
<evidence type="ECO:0000313" key="2">
    <source>
        <dbReference type="EMBL" id="GGA97052.1"/>
    </source>
</evidence>
<accession>A0A8J2XSN5</accession>
<evidence type="ECO:0000313" key="3">
    <source>
        <dbReference type="Proteomes" id="UP000607559"/>
    </source>
</evidence>
<feature type="chain" id="PRO_5035208603" evidence="1">
    <location>
        <begin position="19"/>
        <end position="417"/>
    </location>
</feature>
<dbReference type="InterPro" id="IPR002591">
    <property type="entry name" value="Phosphodiest/P_Trfase"/>
</dbReference>
<dbReference type="Gene3D" id="3.30.1360.180">
    <property type="match status" value="1"/>
</dbReference>
<dbReference type="Pfam" id="PF01663">
    <property type="entry name" value="Phosphodiest"/>
    <property type="match status" value="1"/>
</dbReference>
<dbReference type="PANTHER" id="PTHR10151:SF120">
    <property type="entry name" value="BIS(5'-ADENOSYL)-TRIPHOSPHATASE"/>
    <property type="match status" value="1"/>
</dbReference>
<keyword evidence="3" id="KW-1185">Reference proteome</keyword>
<feature type="signal peptide" evidence="1">
    <location>
        <begin position="1"/>
        <end position="18"/>
    </location>
</feature>
<dbReference type="Gene3D" id="3.40.720.10">
    <property type="entry name" value="Alkaline Phosphatase, subunit A"/>
    <property type="match status" value="1"/>
</dbReference>
<dbReference type="CDD" id="cd16018">
    <property type="entry name" value="Enpp"/>
    <property type="match status" value="1"/>
</dbReference>
<reference evidence="2" key="1">
    <citation type="journal article" date="2014" name="Int. J. Syst. Evol. Microbiol.">
        <title>Complete genome sequence of Corynebacterium casei LMG S-19264T (=DSM 44701T), isolated from a smear-ripened cheese.</title>
        <authorList>
            <consortium name="US DOE Joint Genome Institute (JGI-PGF)"/>
            <person name="Walter F."/>
            <person name="Albersmeier A."/>
            <person name="Kalinowski J."/>
            <person name="Ruckert C."/>
        </authorList>
    </citation>
    <scope>NUCLEOTIDE SEQUENCE</scope>
    <source>
        <strain evidence="2">CGMCC 1.15448</strain>
    </source>
</reference>
<dbReference type="GO" id="GO:0016787">
    <property type="term" value="F:hydrolase activity"/>
    <property type="evidence" value="ECO:0007669"/>
    <property type="project" value="UniProtKB-ARBA"/>
</dbReference>
<comment type="caution">
    <text evidence="2">The sequence shown here is derived from an EMBL/GenBank/DDBJ whole genome shotgun (WGS) entry which is preliminary data.</text>
</comment>
<evidence type="ECO:0000256" key="1">
    <source>
        <dbReference type="SAM" id="SignalP"/>
    </source>
</evidence>